<evidence type="ECO:0000313" key="7">
    <source>
        <dbReference type="EMBL" id="OLQ86333.1"/>
    </source>
</evidence>
<evidence type="ECO:0000256" key="4">
    <source>
        <dbReference type="PROSITE-ProRule" id="PRU00473"/>
    </source>
</evidence>
<dbReference type="InterPro" id="IPR006664">
    <property type="entry name" value="OMP_bac"/>
</dbReference>
<dbReference type="Gene3D" id="3.30.1330.60">
    <property type="entry name" value="OmpA-like domain"/>
    <property type="match status" value="1"/>
</dbReference>
<dbReference type="InterPro" id="IPR006665">
    <property type="entry name" value="OmpA-like"/>
</dbReference>
<dbReference type="GO" id="GO:0009279">
    <property type="term" value="C:cell outer membrane"/>
    <property type="evidence" value="ECO:0007669"/>
    <property type="project" value="UniProtKB-SubCell"/>
</dbReference>
<dbReference type="Pfam" id="PF00691">
    <property type="entry name" value="OmpA"/>
    <property type="match status" value="1"/>
</dbReference>
<organism evidence="7 10">
    <name type="scientific">Vibrio panuliri</name>
    <dbReference type="NCBI Taxonomy" id="1381081"/>
    <lineage>
        <taxon>Bacteria</taxon>
        <taxon>Pseudomonadati</taxon>
        <taxon>Pseudomonadota</taxon>
        <taxon>Gammaproteobacteria</taxon>
        <taxon>Vibrionales</taxon>
        <taxon>Vibrionaceae</taxon>
        <taxon>Vibrio</taxon>
    </lineage>
</organism>
<evidence type="ECO:0000256" key="3">
    <source>
        <dbReference type="ARBA" id="ARBA00023237"/>
    </source>
</evidence>
<protein>
    <recommendedName>
        <fullName evidence="6">OmpA-like domain-containing protein</fullName>
    </recommendedName>
</protein>
<evidence type="ECO:0000256" key="1">
    <source>
        <dbReference type="ARBA" id="ARBA00004442"/>
    </source>
</evidence>
<dbReference type="InterPro" id="IPR050330">
    <property type="entry name" value="Bact_OuterMem_StrucFunc"/>
</dbReference>
<proteinExistence type="predicted"/>
<dbReference type="PRINTS" id="PR01021">
    <property type="entry name" value="OMPADOMAIN"/>
</dbReference>
<sequence length="205" mass="22374">MNQQINNTCIVCALSLLASASGWANDDLVSVCGKSDFSVKKQVTVQQSKRVSVLQGGMLRIEGEGTLATEELIKSELNNIGINKDCAEYFVSQGDQTDMSGRIYFKFDSARLTPASITVLDAMLETIRDTENNILLEGHTDSYGSDAYNFTLGMKRALTVQGFLVDNQVDSSKIEAVSYGEKQPIASNANSAGRQQNRRVEIKGM</sequence>
<dbReference type="Proteomes" id="UP000186313">
    <property type="component" value="Unassembled WGS sequence"/>
</dbReference>
<dbReference type="PANTHER" id="PTHR30329">
    <property type="entry name" value="STATOR ELEMENT OF FLAGELLAR MOTOR COMPLEX"/>
    <property type="match status" value="1"/>
</dbReference>
<dbReference type="InterPro" id="IPR036737">
    <property type="entry name" value="OmpA-like_sf"/>
</dbReference>
<keyword evidence="5" id="KW-0732">Signal</keyword>
<dbReference type="RefSeq" id="WP_075710220.1">
    <property type="nucleotide sequence ID" value="NZ_AP019655.1"/>
</dbReference>
<dbReference type="OrthoDB" id="9792521at2"/>
<dbReference type="PROSITE" id="PS51123">
    <property type="entry name" value="OMPA_2"/>
    <property type="match status" value="1"/>
</dbReference>
<keyword evidence="2 4" id="KW-0472">Membrane</keyword>
<keyword evidence="9" id="KW-1185">Reference proteome</keyword>
<name>A0A1Q9HB50_9VIBR</name>
<gene>
    <name evidence="8" type="ORF">BIY20_13295</name>
    <name evidence="7" type="ORF">BIY22_11845</name>
</gene>
<dbReference type="STRING" id="1381081.BIY22_11845"/>
<dbReference type="AlphaFoldDB" id="A0A1Q9HB50"/>
<reference evidence="9 10" key="1">
    <citation type="submission" date="2016-09" db="EMBL/GenBank/DDBJ databases">
        <title>Genomic Taxonomy of the Vibrionaceae.</title>
        <authorList>
            <person name="Gonzalez-Castillo A."/>
            <person name="Gomez-Gil B."/>
            <person name="Enciso-Ibarra K."/>
        </authorList>
    </citation>
    <scope>NUCLEOTIDE SEQUENCE [LARGE SCALE GENOMIC DNA]</scope>
    <source>
        <strain evidence="8 9">CAIM 1902</strain>
        <strain evidence="7 10">CAIM 703</strain>
    </source>
</reference>
<evidence type="ECO:0000259" key="6">
    <source>
        <dbReference type="PROSITE" id="PS51123"/>
    </source>
</evidence>
<dbReference type="EMBL" id="MJMH01000196">
    <property type="protein sequence ID" value="OLQ87681.1"/>
    <property type="molecule type" value="Genomic_DNA"/>
</dbReference>
<keyword evidence="3" id="KW-0998">Cell outer membrane</keyword>
<comment type="subcellular location">
    <subcellularLocation>
        <location evidence="1">Cell outer membrane</location>
    </subcellularLocation>
</comment>
<comment type="caution">
    <text evidence="7">The sequence shown here is derived from an EMBL/GenBank/DDBJ whole genome shotgun (WGS) entry which is preliminary data.</text>
</comment>
<dbReference type="EMBL" id="MJMJ01000043">
    <property type="protein sequence ID" value="OLQ86333.1"/>
    <property type="molecule type" value="Genomic_DNA"/>
</dbReference>
<feature type="chain" id="PRO_5043148967" description="OmpA-like domain-containing protein" evidence="5">
    <location>
        <begin position="25"/>
        <end position="205"/>
    </location>
</feature>
<dbReference type="CDD" id="cd07185">
    <property type="entry name" value="OmpA_C-like"/>
    <property type="match status" value="1"/>
</dbReference>
<accession>A0A1Q9HB50</accession>
<evidence type="ECO:0000313" key="9">
    <source>
        <dbReference type="Proteomes" id="UP000186039"/>
    </source>
</evidence>
<dbReference type="SUPFAM" id="SSF103088">
    <property type="entry name" value="OmpA-like"/>
    <property type="match status" value="1"/>
</dbReference>
<evidence type="ECO:0000256" key="5">
    <source>
        <dbReference type="SAM" id="SignalP"/>
    </source>
</evidence>
<evidence type="ECO:0000313" key="10">
    <source>
        <dbReference type="Proteomes" id="UP000186313"/>
    </source>
</evidence>
<evidence type="ECO:0000256" key="2">
    <source>
        <dbReference type="ARBA" id="ARBA00023136"/>
    </source>
</evidence>
<feature type="signal peptide" evidence="5">
    <location>
        <begin position="1"/>
        <end position="24"/>
    </location>
</feature>
<feature type="domain" description="OmpA-like" evidence="6">
    <location>
        <begin position="92"/>
        <end position="205"/>
    </location>
</feature>
<dbReference type="PANTHER" id="PTHR30329:SF21">
    <property type="entry name" value="LIPOPROTEIN YIAD-RELATED"/>
    <property type="match status" value="1"/>
</dbReference>
<evidence type="ECO:0000313" key="8">
    <source>
        <dbReference type="EMBL" id="OLQ87681.1"/>
    </source>
</evidence>
<dbReference type="Proteomes" id="UP000186039">
    <property type="component" value="Unassembled WGS sequence"/>
</dbReference>